<comment type="caution">
    <text evidence="3">The sequence shown here is derived from an EMBL/GenBank/DDBJ whole genome shotgun (WGS) entry which is preliminary data.</text>
</comment>
<dbReference type="OrthoDB" id="6682367at2759"/>
<dbReference type="SMART" id="SM00516">
    <property type="entry name" value="SEC14"/>
    <property type="match status" value="1"/>
</dbReference>
<dbReference type="AlphaFoldDB" id="A0A9P0Q5R4"/>
<protein>
    <recommendedName>
        <fullName evidence="2">CRAL-TRIO domain-containing protein</fullName>
    </recommendedName>
</protein>
<dbReference type="GO" id="GO:0016020">
    <property type="term" value="C:membrane"/>
    <property type="evidence" value="ECO:0007669"/>
    <property type="project" value="TreeGrafter"/>
</dbReference>
<evidence type="ECO:0000256" key="1">
    <source>
        <dbReference type="SAM" id="MobiDB-lite"/>
    </source>
</evidence>
<sequence length="281" mass="33005">MTSSDLKLIKEWLLKQAHLPHNIDDNLLKRFLQCSKNSIEKSKNLIELFYTVRSQAPEIFSNRDPKQPELQIIFENIDFLPLPTLTEDNCKVFLYRILTSDVDKYDFVNGVKAFFIFADVRMVSENEIPEGEIPIFDMKNFTLRHLTKIVLPVLKKYMIYTQEAHPIRLRAIHLLNTPPFLDKCMAFVRPFLKAEVAEMLHCHLPDSETLYQYVPRKCLPVEYGGESGLTCEDIKKEWMDKVMKYRDYLIDESRWAVDENKRTGDKRQTGMEGSFRTLSID</sequence>
<dbReference type="InterPro" id="IPR001251">
    <property type="entry name" value="CRAL-TRIO_dom"/>
</dbReference>
<evidence type="ECO:0000313" key="4">
    <source>
        <dbReference type="Proteomes" id="UP001152888"/>
    </source>
</evidence>
<dbReference type="SUPFAM" id="SSF46938">
    <property type="entry name" value="CRAL/TRIO N-terminal domain"/>
    <property type="match status" value="1"/>
</dbReference>
<dbReference type="InterPro" id="IPR036865">
    <property type="entry name" value="CRAL-TRIO_dom_sf"/>
</dbReference>
<dbReference type="Proteomes" id="UP001152888">
    <property type="component" value="Unassembled WGS sequence"/>
</dbReference>
<dbReference type="EMBL" id="CAKOFQ010007936">
    <property type="protein sequence ID" value="CAH2009992.1"/>
    <property type="molecule type" value="Genomic_DNA"/>
</dbReference>
<dbReference type="PANTHER" id="PTHR10174">
    <property type="entry name" value="ALPHA-TOCOPHEROL TRANSFER PROTEIN-RELATED"/>
    <property type="match status" value="1"/>
</dbReference>
<reference evidence="3" key="1">
    <citation type="submission" date="2022-03" db="EMBL/GenBank/DDBJ databases">
        <authorList>
            <person name="Sayadi A."/>
        </authorList>
    </citation>
    <scope>NUCLEOTIDE SEQUENCE</scope>
</reference>
<proteinExistence type="predicted"/>
<dbReference type="CDD" id="cd00170">
    <property type="entry name" value="SEC14"/>
    <property type="match status" value="1"/>
</dbReference>
<evidence type="ECO:0000313" key="3">
    <source>
        <dbReference type="EMBL" id="CAH2009992.1"/>
    </source>
</evidence>
<feature type="region of interest" description="Disordered" evidence="1">
    <location>
        <begin position="260"/>
        <end position="281"/>
    </location>
</feature>
<accession>A0A9P0Q5R4</accession>
<dbReference type="Pfam" id="PF00650">
    <property type="entry name" value="CRAL_TRIO"/>
    <property type="match status" value="1"/>
</dbReference>
<dbReference type="Gene3D" id="3.40.525.10">
    <property type="entry name" value="CRAL-TRIO lipid binding domain"/>
    <property type="match status" value="1"/>
</dbReference>
<evidence type="ECO:0000259" key="2">
    <source>
        <dbReference type="PROSITE" id="PS50191"/>
    </source>
</evidence>
<dbReference type="InterPro" id="IPR036273">
    <property type="entry name" value="CRAL/TRIO_N_dom_sf"/>
</dbReference>
<feature type="domain" description="CRAL-TRIO" evidence="2">
    <location>
        <begin position="67"/>
        <end position="231"/>
    </location>
</feature>
<organism evidence="3 4">
    <name type="scientific">Acanthoscelides obtectus</name>
    <name type="common">Bean weevil</name>
    <name type="synonym">Bruchus obtectus</name>
    <dbReference type="NCBI Taxonomy" id="200917"/>
    <lineage>
        <taxon>Eukaryota</taxon>
        <taxon>Metazoa</taxon>
        <taxon>Ecdysozoa</taxon>
        <taxon>Arthropoda</taxon>
        <taxon>Hexapoda</taxon>
        <taxon>Insecta</taxon>
        <taxon>Pterygota</taxon>
        <taxon>Neoptera</taxon>
        <taxon>Endopterygota</taxon>
        <taxon>Coleoptera</taxon>
        <taxon>Polyphaga</taxon>
        <taxon>Cucujiformia</taxon>
        <taxon>Chrysomeloidea</taxon>
        <taxon>Chrysomelidae</taxon>
        <taxon>Bruchinae</taxon>
        <taxon>Bruchini</taxon>
        <taxon>Acanthoscelides</taxon>
    </lineage>
</organism>
<dbReference type="SUPFAM" id="SSF52087">
    <property type="entry name" value="CRAL/TRIO domain"/>
    <property type="match status" value="1"/>
</dbReference>
<feature type="compositionally biased region" description="Basic and acidic residues" evidence="1">
    <location>
        <begin position="260"/>
        <end position="269"/>
    </location>
</feature>
<name>A0A9P0Q5R4_ACAOB</name>
<gene>
    <name evidence="3" type="ORF">ACAOBT_LOCUS31245</name>
</gene>
<dbReference type="PANTHER" id="PTHR10174:SF222">
    <property type="entry name" value="GH10083P-RELATED"/>
    <property type="match status" value="1"/>
</dbReference>
<dbReference type="PROSITE" id="PS50191">
    <property type="entry name" value="CRAL_TRIO"/>
    <property type="match status" value="1"/>
</dbReference>
<dbReference type="GO" id="GO:1902936">
    <property type="term" value="F:phosphatidylinositol bisphosphate binding"/>
    <property type="evidence" value="ECO:0007669"/>
    <property type="project" value="TreeGrafter"/>
</dbReference>
<dbReference type="PRINTS" id="PR00180">
    <property type="entry name" value="CRETINALDHBP"/>
</dbReference>
<keyword evidence="4" id="KW-1185">Reference proteome</keyword>